<organism evidence="1 2">
    <name type="scientific">Mycobacterium gordonae</name>
    <dbReference type="NCBI Taxonomy" id="1778"/>
    <lineage>
        <taxon>Bacteria</taxon>
        <taxon>Bacillati</taxon>
        <taxon>Actinomycetota</taxon>
        <taxon>Actinomycetes</taxon>
        <taxon>Mycobacteriales</taxon>
        <taxon>Mycobacteriaceae</taxon>
        <taxon>Mycobacterium</taxon>
    </lineage>
</organism>
<dbReference type="RefSeq" id="WP_065133876.1">
    <property type="nucleotide sequence ID" value="NZ_MAEM01000243.1"/>
</dbReference>
<protein>
    <submittedName>
        <fullName evidence="1">Uncharacterized protein</fullName>
    </submittedName>
</protein>
<dbReference type="OrthoDB" id="9964665at2"/>
<reference evidence="1 2" key="1">
    <citation type="submission" date="2016-06" db="EMBL/GenBank/DDBJ databases">
        <authorList>
            <person name="Kjaerup R.B."/>
            <person name="Dalgaard T.S."/>
            <person name="Juul-Madsen H.R."/>
        </authorList>
    </citation>
    <scope>NUCLEOTIDE SEQUENCE [LARGE SCALE GENOMIC DNA]</scope>
    <source>
        <strain evidence="1 2">1245752.6</strain>
    </source>
</reference>
<sequence>MISFANAAAFFPQQTRHSGAAAVLTAADNAAAETQRLQRFRAQVAELLGIPANAEDAFVLNEIEHMCRQVEEMQWERRGVEHG</sequence>
<dbReference type="Proteomes" id="UP000093757">
    <property type="component" value="Unassembled WGS sequence"/>
</dbReference>
<accession>A0A1A6BHN5</accession>
<proteinExistence type="predicted"/>
<dbReference type="AlphaFoldDB" id="A0A1A6BHN5"/>
<evidence type="ECO:0000313" key="1">
    <source>
        <dbReference type="EMBL" id="OBS01867.1"/>
    </source>
</evidence>
<comment type="caution">
    <text evidence="1">The sequence shown here is derived from an EMBL/GenBank/DDBJ whole genome shotgun (WGS) entry which is preliminary data.</text>
</comment>
<evidence type="ECO:0000313" key="2">
    <source>
        <dbReference type="Proteomes" id="UP000093757"/>
    </source>
</evidence>
<gene>
    <name evidence="1" type="ORF">A9W98_17950</name>
</gene>
<dbReference type="EMBL" id="MAEM01000243">
    <property type="protein sequence ID" value="OBS01867.1"/>
    <property type="molecule type" value="Genomic_DNA"/>
</dbReference>
<name>A0A1A6BHN5_MYCGO</name>